<dbReference type="PANTHER" id="PTHR15665">
    <property type="entry name" value="ASTEROID PROTEIN"/>
    <property type="match status" value="1"/>
</dbReference>
<reference evidence="3 4" key="2">
    <citation type="submission" date="2016-08" db="EMBL/GenBank/DDBJ databases">
        <title>Pervasive Adenine N6-methylation of Active Genes in Fungi.</title>
        <authorList>
            <consortium name="DOE Joint Genome Institute"/>
            <person name="Mondo S.J."/>
            <person name="Dannebaum R.O."/>
            <person name="Kuo R.C."/>
            <person name="Labutti K."/>
            <person name="Haridas S."/>
            <person name="Kuo A."/>
            <person name="Salamov A."/>
            <person name="Ahrendt S.R."/>
            <person name="Lipzen A."/>
            <person name="Sullivan W."/>
            <person name="Andreopoulos W.B."/>
            <person name="Clum A."/>
            <person name="Lindquist E."/>
            <person name="Daum C."/>
            <person name="Ramamoorthy G.K."/>
            <person name="Gryganskyi A."/>
            <person name="Culley D."/>
            <person name="Magnuson J.K."/>
            <person name="James T.Y."/>
            <person name="O'Malley M.A."/>
            <person name="Stajich J.E."/>
            <person name="Spatafora J.W."/>
            <person name="Visel A."/>
            <person name="Grigoriev I.V."/>
        </authorList>
    </citation>
    <scope>NUCLEOTIDE SEQUENCE [LARGE SCALE GENOMIC DNA]</scope>
    <source>
        <strain evidence="4">finn</strain>
    </source>
</reference>
<dbReference type="EMBL" id="MCFH01000027">
    <property type="protein sequence ID" value="ORX48432.1"/>
    <property type="molecule type" value="Genomic_DNA"/>
</dbReference>
<protein>
    <submittedName>
        <fullName evidence="3">PIN domain-like protein</fullName>
    </submittedName>
</protein>
<accession>A0A1Y1V6P3</accession>
<dbReference type="AlphaFoldDB" id="A0A1Y1V6P3"/>
<evidence type="ECO:0000313" key="3">
    <source>
        <dbReference type="EMBL" id="ORX48432.1"/>
    </source>
</evidence>
<evidence type="ECO:0000256" key="1">
    <source>
        <dbReference type="ARBA" id="ARBA00007398"/>
    </source>
</evidence>
<dbReference type="Proteomes" id="UP000193719">
    <property type="component" value="Unassembled WGS sequence"/>
</dbReference>
<keyword evidence="4" id="KW-1185">Reference proteome</keyword>
<dbReference type="Pfam" id="PF12813">
    <property type="entry name" value="XPG_I_2"/>
    <property type="match status" value="1"/>
</dbReference>
<comment type="similarity">
    <text evidence="1">Belongs to the asteroid family.</text>
</comment>
<dbReference type="Gene3D" id="3.40.50.1010">
    <property type="entry name" value="5'-nuclease"/>
    <property type="match status" value="1"/>
</dbReference>
<dbReference type="STRING" id="1754191.A0A1Y1V6P3"/>
<evidence type="ECO:0000313" key="4">
    <source>
        <dbReference type="Proteomes" id="UP000193719"/>
    </source>
</evidence>
<dbReference type="InterPro" id="IPR039436">
    <property type="entry name" value="Asteroid_dom"/>
</dbReference>
<feature type="domain" description="Asteroid" evidence="2">
    <location>
        <begin position="178"/>
        <end position="265"/>
    </location>
</feature>
<dbReference type="PANTHER" id="PTHR15665:SF1">
    <property type="entry name" value="PROTEIN ASTEROID HOMOLOG 1"/>
    <property type="match status" value="1"/>
</dbReference>
<name>A0A1Y1V6P3_9FUNG</name>
<dbReference type="InterPro" id="IPR029060">
    <property type="entry name" value="PIN-like_dom_sf"/>
</dbReference>
<proteinExistence type="inferred from homology"/>
<comment type="caution">
    <text evidence="3">The sequence shown here is derived from an EMBL/GenBank/DDBJ whole genome shotgun (WGS) entry which is preliminary data.</text>
</comment>
<sequence length="405" mass="48091">MGVRGLNKYITTNIRPSYKFWKLDRKLFKCLDCKDSQIFKFPINASKNDSVNLVIDGYSFYYFIADKFNWFPYESLNLIELSQKYLNFLLSIENLEKIIFVFDGANINIKNQTEKERRELKIISIKDFYNEIVSKEFQEKNFPKSITPSPLSFMTFMQFLLGAQKIYHCIELKFALLEADKYIAELANKYNGYVLSNDSDFFIYKTPGYINFNSLEFPKEINENINDEYNFIIKYQLYTNKEIFLNLKLTYDMLPIFASLCGNDYFKIDNYPRLKQHFKNYRNVRKNTNSIQYPIYKHIVNFILDNATQTKRPRNQTFTSRYTDLTDTQKLIIENIFTNWSSTDDFKLTLINSVRQYYLSSTNEYNTDIFEDINGNSKVLSLDKNILSSYNSGCLYPEIMNGKYN</sequence>
<dbReference type="InterPro" id="IPR026832">
    <property type="entry name" value="Asteroid"/>
</dbReference>
<organism evidence="3 4">
    <name type="scientific">Piromyces finnis</name>
    <dbReference type="NCBI Taxonomy" id="1754191"/>
    <lineage>
        <taxon>Eukaryota</taxon>
        <taxon>Fungi</taxon>
        <taxon>Fungi incertae sedis</taxon>
        <taxon>Chytridiomycota</taxon>
        <taxon>Chytridiomycota incertae sedis</taxon>
        <taxon>Neocallimastigomycetes</taxon>
        <taxon>Neocallimastigales</taxon>
        <taxon>Neocallimastigaceae</taxon>
        <taxon>Piromyces</taxon>
    </lineage>
</organism>
<dbReference type="SUPFAM" id="SSF88723">
    <property type="entry name" value="PIN domain-like"/>
    <property type="match status" value="1"/>
</dbReference>
<dbReference type="OrthoDB" id="2107847at2759"/>
<reference evidence="3 4" key="1">
    <citation type="submission" date="2016-08" db="EMBL/GenBank/DDBJ databases">
        <title>Genomes of anaerobic fungi encode conserved fungal cellulosomes for biomass hydrolysis.</title>
        <authorList>
            <consortium name="DOE Joint Genome Institute"/>
            <person name="Haitjema C.H."/>
            <person name="Gilmore S.P."/>
            <person name="Henske J.K."/>
            <person name="Solomon K.V."/>
            <person name="De Groot R."/>
            <person name="Kuo A."/>
            <person name="Mondo S.J."/>
            <person name="Salamov A.A."/>
            <person name="Labutti K."/>
            <person name="Zhao Z."/>
            <person name="Chiniquy J."/>
            <person name="Barry K."/>
            <person name="Brewer H.M."/>
            <person name="Purvine S.O."/>
            <person name="Wright A.T."/>
            <person name="Boxma B."/>
            <person name="Van Alen T."/>
            <person name="Hackstein J.H."/>
            <person name="Baker S.E."/>
            <person name="Grigoriev I.V."/>
            <person name="O'Malley M.A."/>
        </authorList>
    </citation>
    <scope>NUCLEOTIDE SEQUENCE [LARGE SCALE GENOMIC DNA]</scope>
    <source>
        <strain evidence="4">finn</strain>
    </source>
</reference>
<evidence type="ECO:0000259" key="2">
    <source>
        <dbReference type="Pfam" id="PF12813"/>
    </source>
</evidence>
<gene>
    <name evidence="3" type="ORF">BCR36DRAFT_293719</name>
</gene>